<evidence type="ECO:0008006" key="3">
    <source>
        <dbReference type="Google" id="ProtNLM"/>
    </source>
</evidence>
<name>L0EVP0_LIBCB</name>
<dbReference type="InterPro" id="IPR007739">
    <property type="entry name" value="RgpF"/>
</dbReference>
<sequence>MHKNHLNIKVIQKIPELMKGWNNNAIKITFDFKIAIVVHIYYVDLWTEIANLLSGLNLNFDLFITTIDKNLKEEILCRFPHSYVHIIENIGRDVRPFLILLENGYLDNYKYICKIHGKKSKGRGRYWLEGDIWRRWILFDLLGAPNSALKIIETFEKNDKIGMIGSHTYRYPNEYFNDQQSWGKNRPLVCSLIQKMGMDPEEYKLDFFAGTMFWVRRDALEPIKNLYLSHSFPIQNNHIDGTLAHAIERIFPASVIKKGLILKDVHHFP</sequence>
<accession>L0EVP0</accession>
<dbReference type="Proteomes" id="UP000010799">
    <property type="component" value="Chromosome"/>
</dbReference>
<evidence type="ECO:0000313" key="2">
    <source>
        <dbReference type="Proteomes" id="UP000010799"/>
    </source>
</evidence>
<reference evidence="1 2" key="1">
    <citation type="journal article" date="2012" name="Stand. Genomic Sci.">
        <title>Complete genome sequence of Liberibacter crescens BT-1.</title>
        <authorList>
            <person name="Leonard M.T."/>
            <person name="Fagen J.R."/>
            <person name="Davis-Richardson A.G."/>
            <person name="Davis M.J."/>
            <person name="Triplett E.W."/>
        </authorList>
    </citation>
    <scope>NUCLEOTIDE SEQUENCE [LARGE SCALE GENOMIC DNA]</scope>
    <source>
        <strain evidence="1 2">BT-1</strain>
    </source>
</reference>
<dbReference type="STRING" id="1215343.B488_10050"/>
<protein>
    <recommendedName>
        <fullName evidence="3">Glycosyltransferase</fullName>
    </recommendedName>
</protein>
<dbReference type="AlphaFoldDB" id="L0EVP0"/>
<evidence type="ECO:0000313" key="1">
    <source>
        <dbReference type="EMBL" id="AGA64997.1"/>
    </source>
</evidence>
<dbReference type="Pfam" id="PF05045">
    <property type="entry name" value="RgpF"/>
    <property type="match status" value="1"/>
</dbReference>
<gene>
    <name evidence="1" type="ordered locus">B488_10050</name>
</gene>
<dbReference type="KEGG" id="lcc:B488_10050"/>
<dbReference type="PATRIC" id="fig|1215343.11.peg.1033"/>
<dbReference type="HOGENOM" id="CLU_058781_0_0_5"/>
<keyword evidence="2" id="KW-1185">Reference proteome</keyword>
<dbReference type="EMBL" id="CP003789">
    <property type="protein sequence ID" value="AGA64997.1"/>
    <property type="molecule type" value="Genomic_DNA"/>
</dbReference>
<dbReference type="RefSeq" id="WP_015273422.1">
    <property type="nucleotide sequence ID" value="NC_019907.1"/>
</dbReference>
<dbReference type="eggNOG" id="COG3754">
    <property type="taxonomic scope" value="Bacteria"/>
</dbReference>
<organism evidence="1 2">
    <name type="scientific">Liberibacter crescens (strain BT-1)</name>
    <dbReference type="NCBI Taxonomy" id="1215343"/>
    <lineage>
        <taxon>Bacteria</taxon>
        <taxon>Pseudomonadati</taxon>
        <taxon>Pseudomonadota</taxon>
        <taxon>Alphaproteobacteria</taxon>
        <taxon>Hyphomicrobiales</taxon>
        <taxon>Rhizobiaceae</taxon>
        <taxon>Liberibacter</taxon>
    </lineage>
</organism>
<proteinExistence type="predicted"/>